<dbReference type="SUPFAM" id="SSF51905">
    <property type="entry name" value="FAD/NAD(P)-binding domain"/>
    <property type="match status" value="1"/>
</dbReference>
<dbReference type="PANTHER" id="PTHR43757:SF2">
    <property type="entry name" value="AMINOMETHYLTRANSFERASE, MITOCHONDRIAL"/>
    <property type="match status" value="1"/>
</dbReference>
<accession>A0A6S6U526</accession>
<feature type="domain" description="FAD dependent oxidoreductase" evidence="4">
    <location>
        <begin position="10"/>
        <end position="368"/>
    </location>
</feature>
<dbReference type="InterPro" id="IPR006222">
    <property type="entry name" value="GCVT_N"/>
</dbReference>
<feature type="domain" description="FAD dependent oxidoreductase central" evidence="7">
    <location>
        <begin position="371"/>
        <end position="424"/>
    </location>
</feature>
<name>A0A6S6U526_9GAMM</name>
<dbReference type="Gene3D" id="3.30.1360.120">
    <property type="entry name" value="Probable tRNA modification gtpase trme, domain 1"/>
    <property type="match status" value="1"/>
</dbReference>
<keyword evidence="2" id="KW-0032">Aminotransferase</keyword>
<dbReference type="InterPro" id="IPR006076">
    <property type="entry name" value="FAD-dep_OxRdtase"/>
</dbReference>
<dbReference type="Gene3D" id="3.50.50.60">
    <property type="entry name" value="FAD/NAD(P)-binding domain"/>
    <property type="match status" value="1"/>
</dbReference>
<keyword evidence="2" id="KW-0808">Transferase</keyword>
<dbReference type="Gene3D" id="3.30.9.10">
    <property type="entry name" value="D-Amino Acid Oxidase, subunit A, domain 2"/>
    <property type="match status" value="1"/>
</dbReference>
<dbReference type="EC" id="1.5.99.2" evidence="8"/>
<dbReference type="InterPro" id="IPR013977">
    <property type="entry name" value="GcvT_C"/>
</dbReference>
<evidence type="ECO:0000259" key="4">
    <source>
        <dbReference type="Pfam" id="PF01266"/>
    </source>
</evidence>
<evidence type="ECO:0000256" key="2">
    <source>
        <dbReference type="ARBA" id="ARBA00022576"/>
    </source>
</evidence>
<evidence type="ECO:0000259" key="7">
    <source>
        <dbReference type="Pfam" id="PF16350"/>
    </source>
</evidence>
<dbReference type="Gene3D" id="2.40.30.110">
    <property type="entry name" value="Aminomethyltransferase beta-barrel domains"/>
    <property type="match status" value="1"/>
</dbReference>
<protein>
    <submittedName>
        <fullName evidence="8">Dimethylglycine dehydrogenase (EC)</fullName>
        <ecNumber evidence="8">1.5.99.2</ecNumber>
    </submittedName>
</protein>
<dbReference type="InterPro" id="IPR028896">
    <property type="entry name" value="GcvT/YgfZ/DmdA"/>
</dbReference>
<evidence type="ECO:0000259" key="6">
    <source>
        <dbReference type="Pfam" id="PF08669"/>
    </source>
</evidence>
<dbReference type="GO" id="GO:0008483">
    <property type="term" value="F:transaminase activity"/>
    <property type="evidence" value="ECO:0007669"/>
    <property type="project" value="UniProtKB-KW"/>
</dbReference>
<keyword evidence="3 8" id="KW-0560">Oxidoreductase</keyword>
<sequence length="807" mass="89927">MDNSVKSHARVVVIGGGIAGCSTLYHLTREGWTDVVLVERDELTSGSTWHAAAQVTQFGGNQTMIGLKRHSIDLYRKLAADEDFPFYYHITGGMRTAYTPEQVDTYKHYIAMARSMDVEMEYIGPDEVGQRHPLLETGGMLGAWWDPLDGYIDPSGITMAMARQAKKAGAEVSRFNPVENITRKANGEFIVHTKNGDITCEKVVNATGYRVNEVGNMLGVEHPVTSMEHMYFLTDSLPELEALDFQVPVIRDPNDDFYSRQEKNGLLVGVYEQGCKTFGMDGIDPNFTKDLCPSDLDRCLDNMEGIFERMPALQEAGIHTVVNGPITYTIDGMPLVGQIPGVNNGYCIIGLRAGIGEGGGHGKILAELMVHGESEWDAWCLDPRRFTQYANTEHTCVKAIEDYQNEFHYHMPHEHRPAARLARTTPLYPVLSAEKAAWGVVNGWERALFFKPSDDFVDEHSYRFTPTQDVVAQEIDAMTKNVGLMEVSGFNRYEIKGEGATAFLDHVTCGRLPKKVGKISLCYLLNENGHVLGEATLAKLGEEHYWYGSAAASEWHDRDWLNSYMPESVTLTEMTASHTILVVAGPKSRDLLQSLSPRCDWSKAAMPWLSVREMTLGHAQVTAMSVSFSGEMSYELHVPNEQLYLVWTLLKEAGKAFNLSKFGLYATESMRMEKGFRHWKADLIYERNPLESGLNRFINLDKEFVGKEALLKEIERGPVKQFVVMTVDCDIAAAHEGAPVYAGEKLVGSVTSGAYGHRVGKNICYAFVEPDQIAVGTSLEVDIIGERYVATVCEECLYDAAYELVRG</sequence>
<dbReference type="Pfam" id="PF01571">
    <property type="entry name" value="GCV_T"/>
    <property type="match status" value="1"/>
</dbReference>
<dbReference type="GO" id="GO:0016491">
    <property type="term" value="F:oxidoreductase activity"/>
    <property type="evidence" value="ECO:0007669"/>
    <property type="project" value="UniProtKB-KW"/>
</dbReference>
<dbReference type="InterPro" id="IPR032503">
    <property type="entry name" value="FAO_M"/>
</dbReference>
<feature type="domain" description="Aminomethyltransferase C-terminal" evidence="6">
    <location>
        <begin position="720"/>
        <end position="799"/>
    </location>
</feature>
<evidence type="ECO:0000256" key="3">
    <source>
        <dbReference type="ARBA" id="ARBA00023002"/>
    </source>
</evidence>
<evidence type="ECO:0000313" key="8">
    <source>
        <dbReference type="EMBL" id="CAA6824370.1"/>
    </source>
</evidence>
<dbReference type="SUPFAM" id="SSF54373">
    <property type="entry name" value="FAD-linked reductases, C-terminal domain"/>
    <property type="match status" value="1"/>
</dbReference>
<dbReference type="SUPFAM" id="SSF101790">
    <property type="entry name" value="Aminomethyltransferase beta-barrel domain"/>
    <property type="match status" value="1"/>
</dbReference>
<dbReference type="Pfam" id="PF01266">
    <property type="entry name" value="DAO"/>
    <property type="match status" value="1"/>
</dbReference>
<dbReference type="Pfam" id="PF16350">
    <property type="entry name" value="FAO_M"/>
    <property type="match status" value="1"/>
</dbReference>
<evidence type="ECO:0000259" key="5">
    <source>
        <dbReference type="Pfam" id="PF01571"/>
    </source>
</evidence>
<dbReference type="Pfam" id="PF08669">
    <property type="entry name" value="GCV_T_C"/>
    <property type="match status" value="1"/>
</dbReference>
<dbReference type="AlphaFoldDB" id="A0A6S6U526"/>
<gene>
    <name evidence="8" type="ORF">HELGO_WM43327</name>
</gene>
<organism evidence="8">
    <name type="scientific">uncultured Thiotrichaceae bacterium</name>
    <dbReference type="NCBI Taxonomy" id="298394"/>
    <lineage>
        <taxon>Bacteria</taxon>
        <taxon>Pseudomonadati</taxon>
        <taxon>Pseudomonadota</taxon>
        <taxon>Gammaproteobacteria</taxon>
        <taxon>Thiotrichales</taxon>
        <taxon>Thiotrichaceae</taxon>
        <taxon>environmental samples</taxon>
    </lineage>
</organism>
<evidence type="ECO:0000256" key="1">
    <source>
        <dbReference type="ARBA" id="ARBA00008609"/>
    </source>
</evidence>
<dbReference type="SUPFAM" id="SSF103025">
    <property type="entry name" value="Folate-binding domain"/>
    <property type="match status" value="1"/>
</dbReference>
<proteinExistence type="inferred from homology"/>
<dbReference type="Gene3D" id="3.30.70.1400">
    <property type="entry name" value="Aminomethyltransferase beta-barrel domains"/>
    <property type="match status" value="1"/>
</dbReference>
<dbReference type="InterPro" id="IPR029043">
    <property type="entry name" value="GcvT/YgfZ_C"/>
</dbReference>
<dbReference type="InterPro" id="IPR036188">
    <property type="entry name" value="FAD/NAD-bd_sf"/>
</dbReference>
<comment type="similarity">
    <text evidence="1">Belongs to the GcvT family.</text>
</comment>
<dbReference type="PROSITE" id="PS51257">
    <property type="entry name" value="PROKAR_LIPOPROTEIN"/>
    <property type="match status" value="1"/>
</dbReference>
<dbReference type="PANTHER" id="PTHR43757">
    <property type="entry name" value="AMINOMETHYLTRANSFERASE"/>
    <property type="match status" value="1"/>
</dbReference>
<feature type="domain" description="GCVT N-terminal" evidence="5">
    <location>
        <begin position="427"/>
        <end position="702"/>
    </location>
</feature>
<dbReference type="InterPro" id="IPR027266">
    <property type="entry name" value="TrmE/GcvT-like"/>
</dbReference>
<reference evidence="8" key="1">
    <citation type="submission" date="2020-01" db="EMBL/GenBank/DDBJ databases">
        <authorList>
            <person name="Meier V. D."/>
            <person name="Meier V D."/>
        </authorList>
    </citation>
    <scope>NUCLEOTIDE SEQUENCE</scope>
    <source>
        <strain evidence="8">HLG_WM_MAG_09</strain>
    </source>
</reference>
<dbReference type="EMBL" id="CACVAT010000390">
    <property type="protein sequence ID" value="CAA6824370.1"/>
    <property type="molecule type" value="Genomic_DNA"/>
</dbReference>